<keyword evidence="2" id="KW-1185">Reference proteome</keyword>
<dbReference type="AlphaFoldDB" id="E9DGB6"/>
<name>E9DGB6_COCPS</name>
<proteinExistence type="predicted"/>
<dbReference type="VEuPathDB" id="FungiDB:D8B26_006984"/>
<dbReference type="VEuPathDB" id="FungiDB:D8B26_006983"/>
<dbReference type="OMA" id="KRIPICM"/>
<protein>
    <submittedName>
        <fullName evidence="1">Predicted protein</fullName>
    </submittedName>
</protein>
<organism evidence="2">
    <name type="scientific">Coccidioides posadasii (strain RMSCC 757 / Silveira)</name>
    <name type="common">Valley fever fungus</name>
    <dbReference type="NCBI Taxonomy" id="443226"/>
    <lineage>
        <taxon>Eukaryota</taxon>
        <taxon>Fungi</taxon>
        <taxon>Dikarya</taxon>
        <taxon>Ascomycota</taxon>
        <taxon>Pezizomycotina</taxon>
        <taxon>Eurotiomycetes</taxon>
        <taxon>Eurotiomycetidae</taxon>
        <taxon>Onygenales</taxon>
        <taxon>Onygenaceae</taxon>
        <taxon>Coccidioides</taxon>
    </lineage>
</organism>
<dbReference type="OrthoDB" id="3508621at2759"/>
<dbReference type="EMBL" id="GL636505">
    <property type="protein sequence ID" value="EFW14607.1"/>
    <property type="molecule type" value="Genomic_DNA"/>
</dbReference>
<gene>
    <name evidence="1" type="ORF">CPSG_08865</name>
</gene>
<dbReference type="Proteomes" id="UP000002497">
    <property type="component" value="Unassembled WGS sequence"/>
</dbReference>
<evidence type="ECO:0000313" key="2">
    <source>
        <dbReference type="Proteomes" id="UP000002497"/>
    </source>
</evidence>
<sequence length="292" mass="33299">MKRHEATCGAMRRHVEVAAGERNQFDWKRFNLDKWGTKANELLANYSSWKAYCDGLAAGTVFESTFALAHHFQLQAANTSDATLAPNVVITPIAFRTRNKTDLQRRLHQMHLQTPTKSTGLLPDDSDPEEIRNLVNHQTKDEQIVNTALVNFLSALTLRSGLPNHWTLHRKSFKAYFTHASFEARTDGYLEDTKPDGKIRALIEVKAVARERKRKAICMQEAAQMVAWIRSHPDRGGCLNLPGRRVHVSQDRHEIYITIAEYNGDYIDYLEKDTSSDVYLTMHELVHGIQVS</sequence>
<dbReference type="VEuPathDB" id="FungiDB:CPSG_08865"/>
<dbReference type="HOGENOM" id="CLU_046151_0_0_1"/>
<dbReference type="STRING" id="443226.E9DGB6"/>
<accession>E9DGB6</accession>
<reference evidence="2" key="2">
    <citation type="submission" date="2010-03" db="EMBL/GenBank/DDBJ databases">
        <title>The genome sequence of Coccidioides posadasii strain Silveira.</title>
        <authorList>
            <consortium name="The Broad Institute Genome Sequencing Center for Infectious Disease"/>
            <person name="Neafsey D."/>
            <person name="Orbach M."/>
            <person name="Henn M.R."/>
            <person name="Cole G.T."/>
            <person name="Galgiani J."/>
            <person name="Gardner M.J."/>
            <person name="Kirkland T.N."/>
            <person name="Taylor J.W."/>
            <person name="Young S.K."/>
            <person name="Zeng Q."/>
            <person name="Koehrsen M."/>
            <person name="Alvarado L."/>
            <person name="Berlin A."/>
            <person name="Borenstein D."/>
            <person name="Chapman S.B."/>
            <person name="Chen Z."/>
            <person name="Engels R."/>
            <person name="Freedman E."/>
            <person name="Gellesch M."/>
            <person name="Goldberg J."/>
            <person name="Griggs A."/>
            <person name="Gujja S."/>
            <person name="Heilman E."/>
            <person name="Heiman D."/>
            <person name="Howarth C."/>
            <person name="Jen D."/>
            <person name="Larson L."/>
            <person name="Mehta T."/>
            <person name="Neiman D."/>
            <person name="Park D."/>
            <person name="Pearson M."/>
            <person name="Richards J."/>
            <person name="Roberts A."/>
            <person name="Saif S."/>
            <person name="Shea T."/>
            <person name="Shenoy N."/>
            <person name="Sisk P."/>
            <person name="Stolte C."/>
            <person name="Sykes S."/>
            <person name="Walk T."/>
            <person name="White J."/>
            <person name="Yandava C."/>
            <person name="Haas B."/>
            <person name="Nusbaum C."/>
            <person name="Birren B."/>
        </authorList>
    </citation>
    <scope>NUCLEOTIDE SEQUENCE [LARGE SCALE GENOMIC DNA]</scope>
    <source>
        <strain evidence="2">RMSCC 757 / Silveira</strain>
    </source>
</reference>
<evidence type="ECO:0000313" key="1">
    <source>
        <dbReference type="EMBL" id="EFW14607.1"/>
    </source>
</evidence>
<reference evidence="2" key="1">
    <citation type="journal article" date="2010" name="Genome Res.">
        <title>Population genomic sequencing of Coccidioides fungi reveals recent hybridization and transposon control.</title>
        <authorList>
            <person name="Neafsey D.E."/>
            <person name="Barker B.M."/>
            <person name="Sharpton T.J."/>
            <person name="Stajich J.E."/>
            <person name="Park D.J."/>
            <person name="Whiston E."/>
            <person name="Hung C.-Y."/>
            <person name="McMahan C."/>
            <person name="White J."/>
            <person name="Sykes S."/>
            <person name="Heiman D."/>
            <person name="Young S."/>
            <person name="Zeng Q."/>
            <person name="Abouelleil A."/>
            <person name="Aftuck L."/>
            <person name="Bessette D."/>
            <person name="Brown A."/>
            <person name="FitzGerald M."/>
            <person name="Lui A."/>
            <person name="Macdonald J.P."/>
            <person name="Priest M."/>
            <person name="Orbach M.J."/>
            <person name="Galgiani J.N."/>
            <person name="Kirkland T.N."/>
            <person name="Cole G.T."/>
            <person name="Birren B.W."/>
            <person name="Henn M.R."/>
            <person name="Taylor J.W."/>
            <person name="Rounsley S.D."/>
        </authorList>
    </citation>
    <scope>NUCLEOTIDE SEQUENCE [LARGE SCALE GENOMIC DNA]</scope>
    <source>
        <strain evidence="2">RMSCC 757 / Silveira</strain>
    </source>
</reference>